<proteinExistence type="inferred from homology"/>
<accession>A0AAP0NIY4</accession>
<comment type="similarity">
    <text evidence="1">Belongs to the 'GDSL' lipolytic enzyme family.</text>
</comment>
<keyword evidence="4" id="KW-1185">Reference proteome</keyword>
<evidence type="ECO:0000313" key="3">
    <source>
        <dbReference type="EMBL" id="KAK9272722.1"/>
    </source>
</evidence>
<name>A0AAP0NIY4_LIQFO</name>
<keyword evidence="2" id="KW-0325">Glycoprotein</keyword>
<dbReference type="AlphaFoldDB" id="A0AAP0NIY4"/>
<dbReference type="InterPro" id="IPR036514">
    <property type="entry name" value="SGNH_hydro_sf"/>
</dbReference>
<dbReference type="GO" id="GO:0016788">
    <property type="term" value="F:hydrolase activity, acting on ester bonds"/>
    <property type="evidence" value="ECO:0007669"/>
    <property type="project" value="InterPro"/>
</dbReference>
<dbReference type="InterPro" id="IPR001087">
    <property type="entry name" value="GDSL"/>
</dbReference>
<sequence length="295" mass="32570">MGLPYLSAYLDSIGTNFRHGANFATGGSSIRPSGLSPFHLSIQITQFIQFKARTTALYKNLSDSAGMISISIGSLPKPCDFSKALYILDIGQNDFTFEFQNMTEDQVRATIPDIINKFTQAVEQLYNEGGRAFWVHNTGPIGCLPLNAIPYKLRNGTLDQSGCVKSMNEMTQEFNWQLKDRVTQLRTQLSLAAFTYVDVYSAKYELISNAKNLAFDDPLNYCCGSTSPFVFCGSKLEVNGTTYGTPCNDPWARISWDGIHYTEAANKWVSARIINGSLSDLPVPISEACTLPKSA</sequence>
<dbReference type="PANTHER" id="PTHR22835:SF555">
    <property type="entry name" value="GDSL-LIKE LIPASE_ACYLHYDROLASE"/>
    <property type="match status" value="1"/>
</dbReference>
<dbReference type="SUPFAM" id="SSF52266">
    <property type="entry name" value="SGNH hydrolase"/>
    <property type="match status" value="1"/>
</dbReference>
<gene>
    <name evidence="3" type="ORF">L1049_003099</name>
</gene>
<organism evidence="3 4">
    <name type="scientific">Liquidambar formosana</name>
    <name type="common">Formosan gum</name>
    <dbReference type="NCBI Taxonomy" id="63359"/>
    <lineage>
        <taxon>Eukaryota</taxon>
        <taxon>Viridiplantae</taxon>
        <taxon>Streptophyta</taxon>
        <taxon>Embryophyta</taxon>
        <taxon>Tracheophyta</taxon>
        <taxon>Spermatophyta</taxon>
        <taxon>Magnoliopsida</taxon>
        <taxon>eudicotyledons</taxon>
        <taxon>Gunneridae</taxon>
        <taxon>Pentapetalae</taxon>
        <taxon>Saxifragales</taxon>
        <taxon>Altingiaceae</taxon>
        <taxon>Liquidambar</taxon>
    </lineage>
</organism>
<dbReference type="PANTHER" id="PTHR22835">
    <property type="entry name" value="ZINC FINGER FYVE DOMAIN CONTAINING PROTEIN"/>
    <property type="match status" value="1"/>
</dbReference>
<dbReference type="Proteomes" id="UP001415857">
    <property type="component" value="Unassembled WGS sequence"/>
</dbReference>
<comment type="caution">
    <text evidence="3">The sequence shown here is derived from an EMBL/GenBank/DDBJ whole genome shotgun (WGS) entry which is preliminary data.</text>
</comment>
<dbReference type="EMBL" id="JBBPBK010000013">
    <property type="protein sequence ID" value="KAK9272722.1"/>
    <property type="molecule type" value="Genomic_DNA"/>
</dbReference>
<dbReference type="Gene3D" id="3.40.50.1110">
    <property type="entry name" value="SGNH hydrolase"/>
    <property type="match status" value="1"/>
</dbReference>
<evidence type="ECO:0000313" key="4">
    <source>
        <dbReference type="Proteomes" id="UP001415857"/>
    </source>
</evidence>
<evidence type="ECO:0008006" key="5">
    <source>
        <dbReference type="Google" id="ProtNLM"/>
    </source>
</evidence>
<dbReference type="Pfam" id="PF00657">
    <property type="entry name" value="Lipase_GDSL"/>
    <property type="match status" value="1"/>
</dbReference>
<evidence type="ECO:0000256" key="2">
    <source>
        <dbReference type="ARBA" id="ARBA00023180"/>
    </source>
</evidence>
<reference evidence="3 4" key="1">
    <citation type="journal article" date="2024" name="Plant J.">
        <title>Genome sequences and population genomics reveal climatic adaptation and genomic divergence between two closely related sweetgum species.</title>
        <authorList>
            <person name="Xu W.Q."/>
            <person name="Ren C.Q."/>
            <person name="Zhang X.Y."/>
            <person name="Comes H.P."/>
            <person name="Liu X.H."/>
            <person name="Li Y.G."/>
            <person name="Kettle C.J."/>
            <person name="Jalonen R."/>
            <person name="Gaisberger H."/>
            <person name="Ma Y.Z."/>
            <person name="Qiu Y.X."/>
        </authorList>
    </citation>
    <scope>NUCLEOTIDE SEQUENCE [LARGE SCALE GENOMIC DNA]</scope>
    <source>
        <strain evidence="3">Hangzhou</strain>
    </source>
</reference>
<protein>
    <recommendedName>
        <fullName evidence="5">GDSL esterase/lipase</fullName>
    </recommendedName>
</protein>
<evidence type="ECO:0000256" key="1">
    <source>
        <dbReference type="ARBA" id="ARBA00008668"/>
    </source>
</evidence>